<dbReference type="Proteomes" id="UP000011115">
    <property type="component" value="Unassembled WGS sequence"/>
</dbReference>
<sequence>MKKLKPENRQALGDSPKGFTPPFVPFYKLKYGSRSKGAKGRATVPVGKSLKNPAINSIPPFDSRYLQNLESVKLGDRGNHWRIADHFGNHDRIRCWDPRIAAVL</sequence>
<dbReference type="AlphaFoldDB" id="M1DXE8"/>
<dbReference type="Gramene" id="PGSC0003DMT400095961">
    <property type="protein sequence ID" value="PGSC0003DMT400095961"/>
    <property type="gene ID" value="PGSC0003DMG400045532"/>
</dbReference>
<evidence type="ECO:0000256" key="1">
    <source>
        <dbReference type="SAM" id="MobiDB-lite"/>
    </source>
</evidence>
<reference evidence="2" key="2">
    <citation type="submission" date="2015-06" db="UniProtKB">
        <authorList>
            <consortium name="EnsemblPlants"/>
        </authorList>
    </citation>
    <scope>IDENTIFICATION</scope>
    <source>
        <strain evidence="2">DM1-3 516 R44</strain>
    </source>
</reference>
<dbReference type="HOGENOM" id="CLU_2254934_0_0_1"/>
<proteinExistence type="predicted"/>
<organism evidence="2 3">
    <name type="scientific">Solanum tuberosum</name>
    <name type="common">Potato</name>
    <dbReference type="NCBI Taxonomy" id="4113"/>
    <lineage>
        <taxon>Eukaryota</taxon>
        <taxon>Viridiplantae</taxon>
        <taxon>Streptophyta</taxon>
        <taxon>Embryophyta</taxon>
        <taxon>Tracheophyta</taxon>
        <taxon>Spermatophyta</taxon>
        <taxon>Magnoliopsida</taxon>
        <taxon>eudicotyledons</taxon>
        <taxon>Gunneridae</taxon>
        <taxon>Pentapetalae</taxon>
        <taxon>asterids</taxon>
        <taxon>lamiids</taxon>
        <taxon>Solanales</taxon>
        <taxon>Solanaceae</taxon>
        <taxon>Solanoideae</taxon>
        <taxon>Solaneae</taxon>
        <taxon>Solanum</taxon>
    </lineage>
</organism>
<reference evidence="3" key="1">
    <citation type="journal article" date="2011" name="Nature">
        <title>Genome sequence and analysis of the tuber crop potato.</title>
        <authorList>
            <consortium name="The Potato Genome Sequencing Consortium"/>
        </authorList>
    </citation>
    <scope>NUCLEOTIDE SEQUENCE [LARGE SCALE GENOMIC DNA]</scope>
    <source>
        <strain evidence="3">cv. DM1-3 516 R44</strain>
    </source>
</reference>
<dbReference type="EnsemblPlants" id="PGSC0003DMT400095961">
    <property type="protein sequence ID" value="PGSC0003DMT400095961"/>
    <property type="gene ID" value="PGSC0003DMG400045532"/>
</dbReference>
<name>M1DXE8_SOLTU</name>
<keyword evidence="3" id="KW-1185">Reference proteome</keyword>
<evidence type="ECO:0000313" key="3">
    <source>
        <dbReference type="Proteomes" id="UP000011115"/>
    </source>
</evidence>
<feature type="region of interest" description="Disordered" evidence="1">
    <location>
        <begin position="1"/>
        <end position="20"/>
    </location>
</feature>
<dbReference type="InParanoid" id="M1DXE8"/>
<accession>M1DXE8</accession>
<protein>
    <submittedName>
        <fullName evidence="2">Uncharacterized protein</fullName>
    </submittedName>
</protein>
<dbReference type="PaxDb" id="4113-PGSC0003DMT400095961"/>
<evidence type="ECO:0000313" key="2">
    <source>
        <dbReference type="EnsemblPlants" id="PGSC0003DMT400095961"/>
    </source>
</evidence>